<evidence type="ECO:0000259" key="3">
    <source>
        <dbReference type="Pfam" id="PF11887"/>
    </source>
</evidence>
<dbReference type="Pfam" id="PF11887">
    <property type="entry name" value="Mce4_CUP1"/>
    <property type="match status" value="1"/>
</dbReference>
<dbReference type="PANTHER" id="PTHR33371:SF16">
    <property type="entry name" value="MCE-FAMILY PROTEIN MCE3F"/>
    <property type="match status" value="1"/>
</dbReference>
<feature type="domain" description="Mce/MlaD" evidence="2">
    <location>
        <begin position="39"/>
        <end position="114"/>
    </location>
</feature>
<dbReference type="InterPro" id="IPR052336">
    <property type="entry name" value="MlaD_Phospholipid_Transporter"/>
</dbReference>
<organism evidence="4 5">
    <name type="scientific">Kibdelosporangium aridum</name>
    <dbReference type="NCBI Taxonomy" id="2030"/>
    <lineage>
        <taxon>Bacteria</taxon>
        <taxon>Bacillati</taxon>
        <taxon>Actinomycetota</taxon>
        <taxon>Actinomycetes</taxon>
        <taxon>Pseudonocardiales</taxon>
        <taxon>Pseudonocardiaceae</taxon>
        <taxon>Kibdelosporangium</taxon>
    </lineage>
</organism>
<sequence>MLTRGVKWRFVAFIVIAVVAVTYAGARYAGLDRLFGASGYVVTMQLRDSGGIFTNAEVTYRGVTVGRVGEMHLVEDGVNVELVMETGHSIPADTKAVVANRSAIGEQYVDLQPGGQRGPYLAAGSVIPRDRTSIPPATETMLSNLDGLVRSVPVDSLRTVVDELNTAFAGTGNDLQLLLDSAGQFTATATQHLPQTTGLLSTGRTVLERQQADAQQLIAFSSGLRKLSEQLKTSDPDLRKLIEVTPAVADQVVDILRRSGPDLGVVFANLLTTTSITTSRTAAIEQFMVAYPVISAFTPSTAPDGTGHLGIMLNFFDPPPCVKGYEGTKQRSASQTEPIPVNRNAYCAEPPNSPIGVRGSQNAPFAGVPKQVSPGGQATQQSPRLPGVLSLNRGSTGLQNIGQLLGLPR</sequence>
<dbReference type="InterPro" id="IPR003399">
    <property type="entry name" value="Mce/MlaD"/>
</dbReference>
<dbReference type="OrthoDB" id="4741753at2"/>
<dbReference type="InterPro" id="IPR005693">
    <property type="entry name" value="Mce"/>
</dbReference>
<dbReference type="NCBIfam" id="TIGR00996">
    <property type="entry name" value="Mtu_fam_mce"/>
    <property type="match status" value="1"/>
</dbReference>
<evidence type="ECO:0000313" key="4">
    <source>
        <dbReference type="EMBL" id="SMD09277.1"/>
    </source>
</evidence>
<feature type="domain" description="Mammalian cell entry C-terminal" evidence="3">
    <location>
        <begin position="121"/>
        <end position="287"/>
    </location>
</feature>
<proteinExistence type="predicted"/>
<dbReference type="Proteomes" id="UP000192674">
    <property type="component" value="Unassembled WGS sequence"/>
</dbReference>
<dbReference type="EMBL" id="FWXV01000003">
    <property type="protein sequence ID" value="SMD09277.1"/>
    <property type="molecule type" value="Genomic_DNA"/>
</dbReference>
<feature type="compositionally biased region" description="Polar residues" evidence="1">
    <location>
        <begin position="374"/>
        <end position="383"/>
    </location>
</feature>
<accession>A0A1Y5XP80</accession>
<dbReference type="AlphaFoldDB" id="A0A1Y5XP80"/>
<feature type="region of interest" description="Disordered" evidence="1">
    <location>
        <begin position="357"/>
        <end position="385"/>
    </location>
</feature>
<dbReference type="GO" id="GO:0005576">
    <property type="term" value="C:extracellular region"/>
    <property type="evidence" value="ECO:0007669"/>
    <property type="project" value="TreeGrafter"/>
</dbReference>
<reference evidence="4 5" key="1">
    <citation type="submission" date="2017-04" db="EMBL/GenBank/DDBJ databases">
        <authorList>
            <person name="Afonso C.L."/>
            <person name="Miller P.J."/>
            <person name="Scott M.A."/>
            <person name="Spackman E."/>
            <person name="Goraichik I."/>
            <person name="Dimitrov K.M."/>
            <person name="Suarez D.L."/>
            <person name="Swayne D.E."/>
        </authorList>
    </citation>
    <scope>NUCLEOTIDE SEQUENCE [LARGE SCALE GENOMIC DNA]</scope>
    <source>
        <strain evidence="4 5">DSM 43828</strain>
    </source>
</reference>
<gene>
    <name evidence="4" type="ORF">SAMN05661093_04408</name>
</gene>
<dbReference type="RefSeq" id="WP_084428679.1">
    <property type="nucleotide sequence ID" value="NZ_FWXV01000003.1"/>
</dbReference>
<protein>
    <submittedName>
        <fullName evidence="4">Phospholipid/cholesterol/gamma-HCH transport system substrate-binding protein</fullName>
    </submittedName>
</protein>
<name>A0A1Y5XP80_KIBAR</name>
<dbReference type="PANTHER" id="PTHR33371">
    <property type="entry name" value="INTERMEMBRANE PHOSPHOLIPID TRANSPORT SYSTEM BINDING PROTEIN MLAD-RELATED"/>
    <property type="match status" value="1"/>
</dbReference>
<keyword evidence="5" id="KW-1185">Reference proteome</keyword>
<dbReference type="InterPro" id="IPR024516">
    <property type="entry name" value="Mce_C"/>
</dbReference>
<evidence type="ECO:0000313" key="5">
    <source>
        <dbReference type="Proteomes" id="UP000192674"/>
    </source>
</evidence>
<evidence type="ECO:0000259" key="2">
    <source>
        <dbReference type="Pfam" id="PF02470"/>
    </source>
</evidence>
<evidence type="ECO:0000256" key="1">
    <source>
        <dbReference type="SAM" id="MobiDB-lite"/>
    </source>
</evidence>
<dbReference type="Pfam" id="PF02470">
    <property type="entry name" value="MlaD"/>
    <property type="match status" value="1"/>
</dbReference>